<reference evidence="4 5" key="1">
    <citation type="submission" date="2021-08" db="EMBL/GenBank/DDBJ databases">
        <authorList>
            <person name="Tuo L."/>
        </authorList>
    </citation>
    <scope>NUCLEOTIDE SEQUENCE [LARGE SCALE GENOMIC DNA]</scope>
    <source>
        <strain evidence="4 5">JCM 31229</strain>
    </source>
</reference>
<proteinExistence type="predicted"/>
<dbReference type="Pfam" id="PF04958">
    <property type="entry name" value="AstA"/>
    <property type="match status" value="1"/>
</dbReference>
<dbReference type="SUPFAM" id="SSF55729">
    <property type="entry name" value="Acyl-CoA N-acyltransferases (Nat)"/>
    <property type="match status" value="1"/>
</dbReference>
<evidence type="ECO:0000313" key="4">
    <source>
        <dbReference type="EMBL" id="MBY8824012.1"/>
    </source>
</evidence>
<dbReference type="EMBL" id="JAINVV010000008">
    <property type="protein sequence ID" value="MBY8824012.1"/>
    <property type="molecule type" value="Genomic_DNA"/>
</dbReference>
<evidence type="ECO:0000256" key="2">
    <source>
        <dbReference type="ARBA" id="ARBA00022679"/>
    </source>
</evidence>
<keyword evidence="1" id="KW-0056">Arginine metabolism</keyword>
<comment type="caution">
    <text evidence="4">The sequence shown here is derived from an EMBL/GenBank/DDBJ whole genome shotgun (WGS) entry which is preliminary data.</text>
</comment>
<dbReference type="InterPro" id="IPR007041">
    <property type="entry name" value="Arg_succinylTrfase_AstA/AruG"/>
</dbReference>
<organism evidence="4 5">
    <name type="scientific">Sphingomonas colocasiae</name>
    <dbReference type="NCBI Taxonomy" id="1848973"/>
    <lineage>
        <taxon>Bacteria</taxon>
        <taxon>Pseudomonadati</taxon>
        <taxon>Pseudomonadota</taxon>
        <taxon>Alphaproteobacteria</taxon>
        <taxon>Sphingomonadales</taxon>
        <taxon>Sphingomonadaceae</taxon>
        <taxon>Sphingomonas</taxon>
    </lineage>
</organism>
<dbReference type="PANTHER" id="PTHR30420">
    <property type="entry name" value="N-SUCCINYLARGININE DIHYDROLASE"/>
    <property type="match status" value="1"/>
</dbReference>
<dbReference type="RefSeq" id="WP_222991111.1">
    <property type="nucleotide sequence ID" value="NZ_JAINVV010000008.1"/>
</dbReference>
<dbReference type="Gene3D" id="3.40.630.30">
    <property type="match status" value="1"/>
</dbReference>
<evidence type="ECO:0000256" key="1">
    <source>
        <dbReference type="ARBA" id="ARBA00022503"/>
    </source>
</evidence>
<protein>
    <submittedName>
        <fullName evidence="4">Arginine N-succinyltransferase</fullName>
    </submittedName>
</protein>
<dbReference type="PANTHER" id="PTHR30420:SF1">
    <property type="entry name" value="ARGININE N-SUCCINYLTRANSFERASE"/>
    <property type="match status" value="1"/>
</dbReference>
<name>A0ABS7PUE1_9SPHN</name>
<keyword evidence="2" id="KW-0808">Transferase</keyword>
<keyword evidence="3" id="KW-0012">Acyltransferase</keyword>
<evidence type="ECO:0000256" key="3">
    <source>
        <dbReference type="ARBA" id="ARBA00023315"/>
    </source>
</evidence>
<dbReference type="InterPro" id="IPR016181">
    <property type="entry name" value="Acyl_CoA_acyltransferase"/>
</dbReference>
<dbReference type="Proteomes" id="UP000706039">
    <property type="component" value="Unassembled WGS sequence"/>
</dbReference>
<accession>A0ABS7PUE1</accession>
<sequence>MLVRIATIEDSDALLALARKGGAGLTNLPPDRDALAARVRASTEAIADPEAPGPIVLVLSDGADLIGCGMVFPRVGVDWPFYSYRISRTNQRSAVTGRRVSFRMLTLTNDLDGHAEVGGLLVDPAFQGRAAGALMSRSRYLFIAGHRARFGEKVIADLRGVHIDGHSPFWDAVGRRFYDMPFEEADRLNALTGNQMIADMGPRHPIHANLLSDEAQAAIGQPHADGRRARDLLLAEGFREDGYIDIFDAGPTLIAEIDGLASIRSSRVDRIDAIEPCGADGVDSLIAAHEGGDFRVMRAPVLRGASGIAIAPETAAALKLGKGDMARHTRF</sequence>
<evidence type="ECO:0000313" key="5">
    <source>
        <dbReference type="Proteomes" id="UP000706039"/>
    </source>
</evidence>
<keyword evidence="5" id="KW-1185">Reference proteome</keyword>
<dbReference type="NCBIfam" id="TIGR03243">
    <property type="entry name" value="arg_catab_AOST"/>
    <property type="match status" value="1"/>
</dbReference>
<gene>
    <name evidence="4" type="ORF">K7G82_17030</name>
</gene>